<evidence type="ECO:0000259" key="6">
    <source>
        <dbReference type="Pfam" id="PF16889"/>
    </source>
</evidence>
<feature type="domain" description="Heparinase II/III-like C-terminal" evidence="5">
    <location>
        <begin position="385"/>
        <end position="575"/>
    </location>
</feature>
<name>A0A1F6C7E9_HANXR</name>
<dbReference type="Pfam" id="PF07940">
    <property type="entry name" value="Hepar_II_III_C"/>
    <property type="match status" value="1"/>
</dbReference>
<dbReference type="Gene3D" id="1.50.10.100">
    <property type="entry name" value="Chondroitin AC/alginate lyase"/>
    <property type="match status" value="1"/>
</dbReference>
<evidence type="ECO:0000256" key="2">
    <source>
        <dbReference type="ARBA" id="ARBA00022729"/>
    </source>
</evidence>
<proteinExistence type="predicted"/>
<dbReference type="InterPro" id="IPR008929">
    <property type="entry name" value="Chondroitin_lyas"/>
</dbReference>
<evidence type="ECO:0000256" key="4">
    <source>
        <dbReference type="ARBA" id="ARBA00023239"/>
    </source>
</evidence>
<dbReference type="AlphaFoldDB" id="A0A1F6C7E9"/>
<dbReference type="PANTHER" id="PTHR39210">
    <property type="entry name" value="HEPARIN-SULFATE LYASE"/>
    <property type="match status" value="1"/>
</dbReference>
<dbReference type="Proteomes" id="UP000178606">
    <property type="component" value="Unassembled WGS sequence"/>
</dbReference>
<gene>
    <name evidence="7" type="ORF">A3F84_02995</name>
</gene>
<feature type="domain" description="Heparin-sulfate lyase N-terminal" evidence="6">
    <location>
        <begin position="24"/>
        <end position="338"/>
    </location>
</feature>
<dbReference type="GO" id="GO:0042597">
    <property type="term" value="C:periplasmic space"/>
    <property type="evidence" value="ECO:0007669"/>
    <property type="project" value="UniProtKB-SubCell"/>
</dbReference>
<dbReference type="GO" id="GO:0016829">
    <property type="term" value="F:lyase activity"/>
    <property type="evidence" value="ECO:0007669"/>
    <property type="project" value="UniProtKB-KW"/>
</dbReference>
<comment type="subcellular location">
    <subcellularLocation>
        <location evidence="1">Periplasm</location>
    </subcellularLocation>
</comment>
<comment type="caution">
    <text evidence="7">The sequence shown here is derived from an EMBL/GenBank/DDBJ whole genome shotgun (WGS) entry which is preliminary data.</text>
</comment>
<dbReference type="EMBL" id="MFKF01000388">
    <property type="protein sequence ID" value="OGG45074.1"/>
    <property type="molecule type" value="Genomic_DNA"/>
</dbReference>
<dbReference type="Gene3D" id="2.70.98.70">
    <property type="match status" value="1"/>
</dbReference>
<evidence type="ECO:0000313" key="8">
    <source>
        <dbReference type="Proteomes" id="UP000178606"/>
    </source>
</evidence>
<evidence type="ECO:0000256" key="3">
    <source>
        <dbReference type="ARBA" id="ARBA00022764"/>
    </source>
</evidence>
<dbReference type="PANTHER" id="PTHR39210:SF1">
    <property type="entry name" value="HEPARIN-SULFATE LYASE"/>
    <property type="match status" value="1"/>
</dbReference>
<keyword evidence="4" id="KW-0456">Lyase</keyword>
<dbReference type="SUPFAM" id="SSF48230">
    <property type="entry name" value="Chondroitin AC/alginate lyase"/>
    <property type="match status" value="1"/>
</dbReference>
<evidence type="ECO:0000313" key="7">
    <source>
        <dbReference type="EMBL" id="OGG45074.1"/>
    </source>
</evidence>
<evidence type="ECO:0000259" key="5">
    <source>
        <dbReference type="Pfam" id="PF07940"/>
    </source>
</evidence>
<dbReference type="InterPro" id="IPR031680">
    <property type="entry name" value="Hepar_II_III_N"/>
</dbReference>
<reference evidence="7 8" key="1">
    <citation type="journal article" date="2016" name="Nat. Commun.">
        <title>Thousands of microbial genomes shed light on interconnected biogeochemical processes in an aquifer system.</title>
        <authorList>
            <person name="Anantharaman K."/>
            <person name="Brown C.T."/>
            <person name="Hug L.A."/>
            <person name="Sharon I."/>
            <person name="Castelle C.J."/>
            <person name="Probst A.J."/>
            <person name="Thomas B.C."/>
            <person name="Singh A."/>
            <person name="Wilkins M.J."/>
            <person name="Karaoz U."/>
            <person name="Brodie E.L."/>
            <person name="Williams K.H."/>
            <person name="Hubbard S.S."/>
            <person name="Banfield J.F."/>
        </authorList>
    </citation>
    <scope>NUCLEOTIDE SEQUENCE [LARGE SCALE GENOMIC DNA]</scope>
    <source>
        <strain evidence="8">RIFCSPLOWO2_12_FULL_64_10</strain>
    </source>
</reference>
<sequence>MTASGATISAEEFVLPDREAFLRGLDLTRPELTAVNAALERGDVEAAGRACAAHFRARPFASPLLTDWSALTRNPDFEASRADGLLAGHMWDGYSVYEVPATGLDWHASPLSCVTRFPVLGTLREAIFHTGDAKYIRWTVDHILGYMNAYPIQDFAGHTVREGWVSHTTVAKPWYWCMIPERLTELSETINLLRRYPQVADEELLRILEQMVQEVAYLRFEIKSQVDARHNGGCAMIYSMAQALTVLDDFQKTPEWRAYNAQLAAQYLHEAFYPDGMCIELTTAYSASVSLFQQGMAYALRDEEAIQAVRGKVREMVTCLVALTDPTWWLPSFGDLYAHQVGSYIEPPVPRWLDLPWAETVRRQTFDGPLPPFTEWPVKGQAQWCGYYTMRSGWEPNARYMAVDAGPWGTTHQHGDRLSFVLTACGAKFIIDPSSTRYASNEPDAFVSRQPSGFLHNTITVDGVDEFMSHHRVPNDDRETKEPLRNRWETGDGYTLFVGSYAFAPLKPVRWERRILFVDRSYWLLQDILTGDKPGERVEQNFQFEAGLQITFQDNMTMAAAPGDARLVLLPLSGGLAPQLSGGDRNPHTTYWPSGTPTTVLASEDNHDQIHGRGWTGRGGHKLIPAPAVTYVGSIRLPASLTLALVPLEPGQGLNTLPEITLQTISGKTVWSLPARDGCLQFVTRVESCFAEP</sequence>
<evidence type="ECO:0000256" key="1">
    <source>
        <dbReference type="ARBA" id="ARBA00004418"/>
    </source>
</evidence>
<dbReference type="InterPro" id="IPR012480">
    <property type="entry name" value="Hepar_II_III_C"/>
</dbReference>
<accession>A0A1F6C7E9</accession>
<keyword evidence="2" id="KW-0732">Signal</keyword>
<keyword evidence="3" id="KW-0574">Periplasm</keyword>
<organism evidence="7 8">
    <name type="scientific">Handelsmanbacteria sp. (strain RIFCSPLOWO2_12_FULL_64_10)</name>
    <dbReference type="NCBI Taxonomy" id="1817868"/>
    <lineage>
        <taxon>Bacteria</taxon>
        <taxon>Candidatus Handelsmaniibacteriota</taxon>
    </lineage>
</organism>
<protein>
    <submittedName>
        <fullName evidence="7">Uncharacterized protein</fullName>
    </submittedName>
</protein>
<dbReference type="Pfam" id="PF16889">
    <property type="entry name" value="Hepar_II_III_N"/>
    <property type="match status" value="1"/>
</dbReference>